<dbReference type="AlphaFoldDB" id="V5GTK3"/>
<reference evidence="2" key="1">
    <citation type="journal article" date="2015" name="Sci. Rep.">
        <title>Tissue- and time-dependent transcription in Ixodes ricinus salivary glands and midguts when blood feeding on the vertebrate host.</title>
        <authorList>
            <person name="Kotsyfakis M."/>
            <person name="Schwarz A."/>
            <person name="Erhart J."/>
            <person name="Ribeiro J.M."/>
        </authorList>
    </citation>
    <scope>NUCLEOTIDE SEQUENCE</scope>
    <source>
        <tissue evidence="2">Salivary gland and midgut</tissue>
    </source>
</reference>
<evidence type="ECO:0000313" key="2">
    <source>
        <dbReference type="EMBL" id="JAB73740.1"/>
    </source>
</evidence>
<protein>
    <submittedName>
        <fullName evidence="2">Uncharacterized protein</fullName>
    </submittedName>
</protein>
<feature type="compositionally biased region" description="Low complexity" evidence="1">
    <location>
        <begin position="55"/>
        <end position="76"/>
    </location>
</feature>
<feature type="region of interest" description="Disordered" evidence="1">
    <location>
        <begin position="1"/>
        <end position="87"/>
    </location>
</feature>
<proteinExistence type="evidence at transcript level"/>
<dbReference type="EMBL" id="GANP01010728">
    <property type="protein sequence ID" value="JAB73740.1"/>
    <property type="molecule type" value="mRNA"/>
</dbReference>
<organism evidence="2">
    <name type="scientific">Ixodes ricinus</name>
    <name type="common">Common tick</name>
    <name type="synonym">Acarus ricinus</name>
    <dbReference type="NCBI Taxonomy" id="34613"/>
    <lineage>
        <taxon>Eukaryota</taxon>
        <taxon>Metazoa</taxon>
        <taxon>Ecdysozoa</taxon>
        <taxon>Arthropoda</taxon>
        <taxon>Chelicerata</taxon>
        <taxon>Arachnida</taxon>
        <taxon>Acari</taxon>
        <taxon>Parasitiformes</taxon>
        <taxon>Ixodida</taxon>
        <taxon>Ixodoidea</taxon>
        <taxon>Ixodidae</taxon>
        <taxon>Ixodinae</taxon>
        <taxon>Ixodes</taxon>
    </lineage>
</organism>
<sequence>MQTRPAAVEETLSTNSPSGAAANHTDSEKADINSAPIPDCEDFDFDSEVEEDDGPSVTISTSNSSDSTECESSCPSESEDEVERIGPKDTELDKLLYTGSKITKAESLLLIMGHSLRHDASKEATESLLKLVDAHLPKGTELPTSKYTFFKYFASTESKKTKHFYCSSCFSYIGTLESVPNVMCNQCKAVLEIDALLKSSSYFFVLDLAAQIRDILKTTQLMPIQGSVSCDVSDITNSKGYRKLPLGPGDISLTFNTDGVPLFESSGFGIWPLLVQINELPYKDRVQKLLLAGLWFGPRKPVMNTFLLPFVQTMNALSTSGVVWEDSQGHEKCTKVFPGPCTVDSVARSEVMCMGQFNGEHGCGWCELPGEVVAKGNGHCRVYPAPTSAPKLRTHESFLRHAHKARTKRGKVSCGVKGTSVLTLLTYFSFCSGFVVDYMHAVCSGFVKATTLMWLKSKKCRSFRLRHHLEEVDKLLLSVCPVWEMSRLPRSLKDAKYWKSAEWRNWLLFYSPVVLSGYIPSKHYKHWYIICRHHALLVEHLYRF</sequence>
<dbReference type="PANTHER" id="PTHR46579:SF1">
    <property type="entry name" value="F5_8 TYPE C DOMAIN-CONTAINING PROTEIN"/>
    <property type="match status" value="1"/>
</dbReference>
<name>V5GTK3_IXORI</name>
<dbReference type="PANTHER" id="PTHR46579">
    <property type="entry name" value="F5/8 TYPE C DOMAIN-CONTAINING PROTEIN-RELATED"/>
    <property type="match status" value="1"/>
</dbReference>
<accession>V5GTK3</accession>
<evidence type="ECO:0000256" key="1">
    <source>
        <dbReference type="SAM" id="MobiDB-lite"/>
    </source>
</evidence>
<feature type="compositionally biased region" description="Acidic residues" evidence="1">
    <location>
        <begin position="39"/>
        <end position="54"/>
    </location>
</feature>